<keyword evidence="3" id="KW-0809">Transit peptide</keyword>
<gene>
    <name evidence="6" type="ORF">BCV70DRAFT_100112</name>
</gene>
<organism evidence="6 7">
    <name type="scientific">Testicularia cyperi</name>
    <dbReference type="NCBI Taxonomy" id="1882483"/>
    <lineage>
        <taxon>Eukaryota</taxon>
        <taxon>Fungi</taxon>
        <taxon>Dikarya</taxon>
        <taxon>Basidiomycota</taxon>
        <taxon>Ustilaginomycotina</taxon>
        <taxon>Ustilaginomycetes</taxon>
        <taxon>Ustilaginales</taxon>
        <taxon>Anthracoideaceae</taxon>
        <taxon>Testicularia</taxon>
    </lineage>
</organism>
<dbReference type="InterPro" id="IPR011419">
    <property type="entry name" value="ATP12_ATP_synth-F1-assembly"/>
</dbReference>
<dbReference type="PANTHER" id="PTHR21013">
    <property type="entry name" value="ATP SYNTHASE MITOCHONDRIAL F1 COMPLEX ASSEMBLY FACTOR 2/ATP12 PROTEIN, MITOCHONDRIAL PRECURSOR"/>
    <property type="match status" value="1"/>
</dbReference>
<evidence type="ECO:0000313" key="6">
    <source>
        <dbReference type="EMBL" id="PWZ00731.1"/>
    </source>
</evidence>
<dbReference type="AlphaFoldDB" id="A0A317XTV5"/>
<dbReference type="Proteomes" id="UP000246740">
    <property type="component" value="Unassembled WGS sequence"/>
</dbReference>
<evidence type="ECO:0000256" key="2">
    <source>
        <dbReference type="ARBA" id="ARBA00008231"/>
    </source>
</evidence>
<dbReference type="SUPFAM" id="SSF160909">
    <property type="entry name" value="ATP12-like"/>
    <property type="match status" value="1"/>
</dbReference>
<evidence type="ECO:0000256" key="4">
    <source>
        <dbReference type="ARBA" id="ARBA00023128"/>
    </source>
</evidence>
<reference evidence="6 7" key="1">
    <citation type="journal article" date="2018" name="Mol. Biol. Evol.">
        <title>Broad Genomic Sampling Reveals a Smut Pathogenic Ancestry of the Fungal Clade Ustilaginomycotina.</title>
        <authorList>
            <person name="Kijpornyongpan T."/>
            <person name="Mondo S.J."/>
            <person name="Barry K."/>
            <person name="Sandor L."/>
            <person name="Lee J."/>
            <person name="Lipzen A."/>
            <person name="Pangilinan J."/>
            <person name="LaButti K."/>
            <person name="Hainaut M."/>
            <person name="Henrissat B."/>
            <person name="Grigoriev I.V."/>
            <person name="Spatafora J.W."/>
            <person name="Aime M.C."/>
        </authorList>
    </citation>
    <scope>NUCLEOTIDE SEQUENCE [LARGE SCALE GENOMIC DNA]</scope>
    <source>
        <strain evidence="6 7">MCA 3645</strain>
    </source>
</reference>
<dbReference type="GO" id="GO:0033615">
    <property type="term" value="P:mitochondrial proton-transporting ATP synthase complex assembly"/>
    <property type="evidence" value="ECO:0007669"/>
    <property type="project" value="TreeGrafter"/>
</dbReference>
<dbReference type="InterPro" id="IPR042272">
    <property type="entry name" value="ATP12_ATP_synth-F1-assembly_N"/>
</dbReference>
<evidence type="ECO:0000256" key="5">
    <source>
        <dbReference type="ARBA" id="ARBA00023186"/>
    </source>
</evidence>
<evidence type="ECO:0000256" key="1">
    <source>
        <dbReference type="ARBA" id="ARBA00004173"/>
    </source>
</evidence>
<sequence>MLAAYGTTRSALRSALRISSPRSLVAPLSLAGRASAISAGVHAPVLGGGSSRSSRRQFSITRTVFDDEAALNRAERLKRRFWKNVTLEEQPSAGGFKICLDGRAIRSPGGGEIVIPSERKLLAAAIAHEWQEQGNQLKPHTLPLTSLAARALEGCSNPQDRAQIESDLLRYLENETVCFQESQPTALVQLQDEHWTPLISHINSTFDVDIEPFQGLLGNSHSDKVMQTFKSHLEALDSFDLAAFERSVMISKSFLISVALIQGHLDVEKACQAAQVEVQSQINRWGEVEDSHDVDHADLRRTLGSVAIATVRS</sequence>
<dbReference type="InParanoid" id="A0A317XTV5"/>
<evidence type="ECO:0000256" key="3">
    <source>
        <dbReference type="ARBA" id="ARBA00022946"/>
    </source>
</evidence>
<evidence type="ECO:0000313" key="7">
    <source>
        <dbReference type="Proteomes" id="UP000246740"/>
    </source>
</evidence>
<dbReference type="Gene3D" id="3.30.2180.10">
    <property type="entry name" value="ATP12-like"/>
    <property type="match status" value="1"/>
</dbReference>
<dbReference type="OrthoDB" id="5673at2759"/>
<dbReference type="Gene3D" id="1.10.3580.10">
    <property type="entry name" value="ATP12 ATPase"/>
    <property type="match status" value="1"/>
</dbReference>
<protein>
    <submittedName>
        <fullName evidence="6">ATP12-domain-containing protein</fullName>
    </submittedName>
</protein>
<proteinExistence type="inferred from homology"/>
<keyword evidence="7" id="KW-1185">Reference proteome</keyword>
<dbReference type="STRING" id="1882483.A0A317XTV5"/>
<dbReference type="InterPro" id="IPR023335">
    <property type="entry name" value="ATP12_ortho_dom_sf"/>
</dbReference>
<dbReference type="FunCoup" id="A0A317XTV5">
    <property type="interactions" value="282"/>
</dbReference>
<dbReference type="PANTHER" id="PTHR21013:SF10">
    <property type="entry name" value="ATP SYNTHASE MITOCHONDRIAL F1 COMPLEX ASSEMBLY FACTOR 2"/>
    <property type="match status" value="1"/>
</dbReference>
<name>A0A317XTV5_9BASI</name>
<comment type="similarity">
    <text evidence="2">Belongs to the ATP12 family.</text>
</comment>
<dbReference type="GO" id="GO:0005739">
    <property type="term" value="C:mitochondrion"/>
    <property type="evidence" value="ECO:0007669"/>
    <property type="project" value="UniProtKB-SubCell"/>
</dbReference>
<dbReference type="Pfam" id="PF07542">
    <property type="entry name" value="ATP12"/>
    <property type="match status" value="1"/>
</dbReference>
<comment type="subcellular location">
    <subcellularLocation>
        <location evidence="1">Mitochondrion</location>
    </subcellularLocation>
</comment>
<keyword evidence="4" id="KW-0496">Mitochondrion</keyword>
<accession>A0A317XTV5</accession>
<keyword evidence="5" id="KW-0143">Chaperone</keyword>
<dbReference type="EMBL" id="KZ819192">
    <property type="protein sequence ID" value="PWZ00731.1"/>
    <property type="molecule type" value="Genomic_DNA"/>
</dbReference>